<comment type="caution">
    <text evidence="2">The sequence shown here is derived from an EMBL/GenBank/DDBJ whole genome shotgun (WGS) entry which is preliminary data.</text>
</comment>
<name>A0ABD1YT33_9MARC</name>
<keyword evidence="3" id="KW-1185">Reference proteome</keyword>
<feature type="transmembrane region" description="Helical" evidence="1">
    <location>
        <begin position="140"/>
        <end position="156"/>
    </location>
</feature>
<dbReference type="Proteomes" id="UP001605036">
    <property type="component" value="Unassembled WGS sequence"/>
</dbReference>
<evidence type="ECO:0000313" key="2">
    <source>
        <dbReference type="EMBL" id="KAL2632557.1"/>
    </source>
</evidence>
<keyword evidence="1" id="KW-0472">Membrane</keyword>
<gene>
    <name evidence="2" type="ORF">R1flu_004036</name>
</gene>
<sequence length="159" mass="18345">MNRIEVLKKVMKDGILILHEEPCSWSLFQRKVLSSEPVAAGRKSQVDLATGGCLFKARTNALSQHGRLLSTQLATFVTIREKSNRFVLRSFLNPFGYWGDAVSLQPKLTACWRTEEGQDDYIACRPQMKLRENMSRSRKFLSVFIIFISFGHRPLWRTH</sequence>
<proteinExistence type="predicted"/>
<organism evidence="2 3">
    <name type="scientific">Riccia fluitans</name>
    <dbReference type="NCBI Taxonomy" id="41844"/>
    <lineage>
        <taxon>Eukaryota</taxon>
        <taxon>Viridiplantae</taxon>
        <taxon>Streptophyta</taxon>
        <taxon>Embryophyta</taxon>
        <taxon>Marchantiophyta</taxon>
        <taxon>Marchantiopsida</taxon>
        <taxon>Marchantiidae</taxon>
        <taxon>Marchantiales</taxon>
        <taxon>Ricciaceae</taxon>
        <taxon>Riccia</taxon>
    </lineage>
</organism>
<protein>
    <submittedName>
        <fullName evidence="2">Uncharacterized protein</fullName>
    </submittedName>
</protein>
<keyword evidence="1" id="KW-1133">Transmembrane helix</keyword>
<keyword evidence="1" id="KW-0812">Transmembrane</keyword>
<evidence type="ECO:0000256" key="1">
    <source>
        <dbReference type="SAM" id="Phobius"/>
    </source>
</evidence>
<accession>A0ABD1YT33</accession>
<dbReference type="EMBL" id="JBHFFA010000003">
    <property type="protein sequence ID" value="KAL2632557.1"/>
    <property type="molecule type" value="Genomic_DNA"/>
</dbReference>
<evidence type="ECO:0000313" key="3">
    <source>
        <dbReference type="Proteomes" id="UP001605036"/>
    </source>
</evidence>
<dbReference type="AlphaFoldDB" id="A0ABD1YT33"/>
<reference evidence="2 3" key="1">
    <citation type="submission" date="2024-09" db="EMBL/GenBank/DDBJ databases">
        <title>Chromosome-scale assembly of Riccia fluitans.</title>
        <authorList>
            <person name="Paukszto L."/>
            <person name="Sawicki J."/>
            <person name="Karawczyk K."/>
            <person name="Piernik-Szablinska J."/>
            <person name="Szczecinska M."/>
            <person name="Mazdziarz M."/>
        </authorList>
    </citation>
    <scope>NUCLEOTIDE SEQUENCE [LARGE SCALE GENOMIC DNA]</scope>
    <source>
        <strain evidence="2">Rf_01</strain>
        <tissue evidence="2">Aerial parts of the thallus</tissue>
    </source>
</reference>